<comment type="caution">
    <text evidence="3">The sequence shown here is derived from an EMBL/GenBank/DDBJ whole genome shotgun (WGS) entry which is preliminary data.</text>
</comment>
<keyword evidence="1" id="KW-0732">Signal</keyword>
<reference evidence="3" key="1">
    <citation type="journal article" date="2014" name="Int. J. Syst. Evol. Microbiol.">
        <title>Complete genome sequence of Corynebacterium casei LMG S-19264T (=DSM 44701T), isolated from a smear-ripened cheese.</title>
        <authorList>
            <consortium name="US DOE Joint Genome Institute (JGI-PGF)"/>
            <person name="Walter F."/>
            <person name="Albersmeier A."/>
            <person name="Kalinowski J."/>
            <person name="Ruckert C."/>
        </authorList>
    </citation>
    <scope>NUCLEOTIDE SEQUENCE</scope>
    <source>
        <strain evidence="3">JCM 30078</strain>
    </source>
</reference>
<dbReference type="AlphaFoldDB" id="A0A917UYN4"/>
<reference evidence="3" key="2">
    <citation type="submission" date="2020-09" db="EMBL/GenBank/DDBJ databases">
        <authorList>
            <person name="Sun Q."/>
            <person name="Ohkuma M."/>
        </authorList>
    </citation>
    <scope>NUCLEOTIDE SEQUENCE</scope>
    <source>
        <strain evidence="3">JCM 30078</strain>
    </source>
</reference>
<evidence type="ECO:0000259" key="2">
    <source>
        <dbReference type="Pfam" id="PF13511"/>
    </source>
</evidence>
<dbReference type="Pfam" id="PF13511">
    <property type="entry name" value="DUF4124"/>
    <property type="match status" value="1"/>
</dbReference>
<gene>
    <name evidence="3" type="ORF">GCM10009304_26860</name>
</gene>
<dbReference type="Proteomes" id="UP000635983">
    <property type="component" value="Unassembled WGS sequence"/>
</dbReference>
<feature type="chain" id="PRO_5037287301" description="DUF4124 domain-containing protein" evidence="1">
    <location>
        <begin position="21"/>
        <end position="147"/>
    </location>
</feature>
<sequence>MRRILTGFALTIAFSNAAFAVQVYKWQDSSGVIHFSALPPEDASAVKVDTRLAQLSKGGFPPALPKLDSQIAADEQLAIDERVKAQVAQQEVNRKKACTMLRTNLSHLKNNPRVRIEEPAGQMRRLTEEERQARIKDTEKGIGANCA</sequence>
<evidence type="ECO:0000256" key="1">
    <source>
        <dbReference type="SAM" id="SignalP"/>
    </source>
</evidence>
<organism evidence="3 4">
    <name type="scientific">Pseudomonas matsuisoli</name>
    <dbReference type="NCBI Taxonomy" id="1515666"/>
    <lineage>
        <taxon>Bacteria</taxon>
        <taxon>Pseudomonadati</taxon>
        <taxon>Pseudomonadota</taxon>
        <taxon>Gammaproteobacteria</taxon>
        <taxon>Pseudomonadales</taxon>
        <taxon>Pseudomonadaceae</taxon>
        <taxon>Pseudomonas</taxon>
    </lineage>
</organism>
<evidence type="ECO:0000313" key="3">
    <source>
        <dbReference type="EMBL" id="GGJ99696.1"/>
    </source>
</evidence>
<keyword evidence="4" id="KW-1185">Reference proteome</keyword>
<accession>A0A917UYN4</accession>
<protein>
    <recommendedName>
        <fullName evidence="2">DUF4124 domain-containing protein</fullName>
    </recommendedName>
</protein>
<feature type="signal peptide" evidence="1">
    <location>
        <begin position="1"/>
        <end position="20"/>
    </location>
</feature>
<proteinExistence type="predicted"/>
<evidence type="ECO:0000313" key="4">
    <source>
        <dbReference type="Proteomes" id="UP000635983"/>
    </source>
</evidence>
<dbReference type="InterPro" id="IPR025392">
    <property type="entry name" value="DUF4124"/>
</dbReference>
<dbReference type="RefSeq" id="WP_188983759.1">
    <property type="nucleotide sequence ID" value="NZ_BMPO01000006.1"/>
</dbReference>
<name>A0A917UYN4_9PSED</name>
<dbReference type="EMBL" id="BMPO01000006">
    <property type="protein sequence ID" value="GGJ99696.1"/>
    <property type="molecule type" value="Genomic_DNA"/>
</dbReference>
<feature type="domain" description="DUF4124" evidence="2">
    <location>
        <begin position="13"/>
        <end position="50"/>
    </location>
</feature>